<feature type="transmembrane region" description="Helical" evidence="1">
    <location>
        <begin position="28"/>
        <end position="47"/>
    </location>
</feature>
<evidence type="ECO:0000313" key="5">
    <source>
        <dbReference type="Proteomes" id="UP000215902"/>
    </source>
</evidence>
<comment type="caution">
    <text evidence="2">The sequence shown here is derived from an EMBL/GenBank/DDBJ whole genome shotgun (WGS) entry which is preliminary data.</text>
</comment>
<organism evidence="2 5">
    <name type="scientific">Macrostomum lignano</name>
    <dbReference type="NCBI Taxonomy" id="282301"/>
    <lineage>
        <taxon>Eukaryota</taxon>
        <taxon>Metazoa</taxon>
        <taxon>Spiralia</taxon>
        <taxon>Lophotrochozoa</taxon>
        <taxon>Platyhelminthes</taxon>
        <taxon>Rhabditophora</taxon>
        <taxon>Macrostomorpha</taxon>
        <taxon>Macrostomida</taxon>
        <taxon>Macrostomidae</taxon>
        <taxon>Macrostomum</taxon>
    </lineage>
</organism>
<keyword evidence="5" id="KW-1185">Reference proteome</keyword>
<reference evidence="2 5" key="1">
    <citation type="submission" date="2017-06" db="EMBL/GenBank/DDBJ databases">
        <title>A platform for efficient transgenesis in Macrostomum lignano, a flatworm model organism for stem cell research.</title>
        <authorList>
            <person name="Berezikov E."/>
        </authorList>
    </citation>
    <scope>NUCLEOTIDE SEQUENCE [LARGE SCALE GENOMIC DNA]</scope>
    <source>
        <strain evidence="2">DV1</strain>
        <tissue evidence="2">Whole organism</tissue>
    </source>
</reference>
<protein>
    <submittedName>
        <fullName evidence="2">Uncharacterized protein</fullName>
    </submittedName>
</protein>
<sequence>MLNNTRQPSHTAPQKPTVQIESEYRTTMLRFALLVVLPIVSLCITASTSSREEMLKMLEEHVRPCIVDNTNCPPENDDWKFENFAPMVRQMRAHRPPPECDCDVSSESCIRPCYYAIMLNTYRKSVLNGLTDPVEIENAERQMMQLFETYYKPCILENKNCELAGGINYEQIRNQVLQMVKAYSLPDECNFEVESETAIRVCYYAFLKRSALAAFPEKK</sequence>
<keyword evidence="1" id="KW-0812">Transmembrane</keyword>
<accession>A0A267E9E9</accession>
<dbReference type="Proteomes" id="UP000215902">
    <property type="component" value="Unassembled WGS sequence"/>
</dbReference>
<name>A0A267E9E9_9PLAT</name>
<proteinExistence type="predicted"/>
<evidence type="ECO:0000313" key="4">
    <source>
        <dbReference type="EMBL" id="PAA82464.1"/>
    </source>
</evidence>
<dbReference type="EMBL" id="NIVC01000469">
    <property type="protein sequence ID" value="PAA82464.1"/>
    <property type="molecule type" value="Genomic_DNA"/>
</dbReference>
<keyword evidence="1" id="KW-0472">Membrane</keyword>
<gene>
    <name evidence="2" type="ORF">BOX15_Mlig032940g1</name>
    <name evidence="3" type="ORF">BOX15_Mlig032940g2</name>
    <name evidence="4" type="ORF">BOX15_Mlig032940g3</name>
</gene>
<evidence type="ECO:0000313" key="2">
    <source>
        <dbReference type="EMBL" id="PAA58128.1"/>
    </source>
</evidence>
<dbReference type="EMBL" id="NIVC01002407">
    <property type="protein sequence ID" value="PAA58128.1"/>
    <property type="molecule type" value="Genomic_DNA"/>
</dbReference>
<dbReference type="AlphaFoldDB" id="A0A267E9E9"/>
<evidence type="ECO:0000313" key="3">
    <source>
        <dbReference type="EMBL" id="PAA58130.1"/>
    </source>
</evidence>
<keyword evidence="1" id="KW-1133">Transmembrane helix</keyword>
<dbReference type="EMBL" id="NIVC01002407">
    <property type="protein sequence ID" value="PAA58130.1"/>
    <property type="molecule type" value="Genomic_DNA"/>
</dbReference>
<evidence type="ECO:0000256" key="1">
    <source>
        <dbReference type="SAM" id="Phobius"/>
    </source>
</evidence>